<evidence type="ECO:0000313" key="2">
    <source>
        <dbReference type="EMBL" id="TWT75394.1"/>
    </source>
</evidence>
<protein>
    <recommendedName>
        <fullName evidence="4">Secreted protein</fullName>
    </recommendedName>
</protein>
<evidence type="ECO:0008006" key="4">
    <source>
        <dbReference type="Google" id="ProtNLM"/>
    </source>
</evidence>
<dbReference type="EMBL" id="SJPK01000001">
    <property type="protein sequence ID" value="TWT75394.1"/>
    <property type="molecule type" value="Genomic_DNA"/>
</dbReference>
<accession>A0A5C5YKI5</accession>
<organism evidence="2 3">
    <name type="scientific">Allorhodopirellula solitaria</name>
    <dbReference type="NCBI Taxonomy" id="2527987"/>
    <lineage>
        <taxon>Bacteria</taxon>
        <taxon>Pseudomonadati</taxon>
        <taxon>Planctomycetota</taxon>
        <taxon>Planctomycetia</taxon>
        <taxon>Pirellulales</taxon>
        <taxon>Pirellulaceae</taxon>
        <taxon>Allorhodopirellula</taxon>
    </lineage>
</organism>
<keyword evidence="1" id="KW-0732">Signal</keyword>
<dbReference type="PROSITE" id="PS51257">
    <property type="entry name" value="PROKAR_LIPOPROTEIN"/>
    <property type="match status" value="1"/>
</dbReference>
<keyword evidence="3" id="KW-1185">Reference proteome</keyword>
<evidence type="ECO:0000256" key="1">
    <source>
        <dbReference type="SAM" id="SignalP"/>
    </source>
</evidence>
<evidence type="ECO:0000313" key="3">
    <source>
        <dbReference type="Proteomes" id="UP000318053"/>
    </source>
</evidence>
<dbReference type="Proteomes" id="UP000318053">
    <property type="component" value="Unassembled WGS sequence"/>
</dbReference>
<gene>
    <name evidence="2" type="ORF">CA85_06850</name>
</gene>
<proteinExistence type="predicted"/>
<feature type="chain" id="PRO_5022896997" description="Secreted protein" evidence="1">
    <location>
        <begin position="20"/>
        <end position="56"/>
    </location>
</feature>
<sequence precursor="true">MKLCSYLTAFLFFASIAGCGDEKNRTVTDDVDQQAIAEYEAELAKVTAQDIPAEGN</sequence>
<dbReference type="AlphaFoldDB" id="A0A5C5YKI5"/>
<name>A0A5C5YKI5_9BACT</name>
<reference evidence="2 3" key="1">
    <citation type="submission" date="2019-02" db="EMBL/GenBank/DDBJ databases">
        <title>Deep-cultivation of Planctomycetes and their phenomic and genomic characterization uncovers novel biology.</title>
        <authorList>
            <person name="Wiegand S."/>
            <person name="Jogler M."/>
            <person name="Boedeker C."/>
            <person name="Pinto D."/>
            <person name="Vollmers J."/>
            <person name="Rivas-Marin E."/>
            <person name="Kohn T."/>
            <person name="Peeters S.H."/>
            <person name="Heuer A."/>
            <person name="Rast P."/>
            <person name="Oberbeckmann S."/>
            <person name="Bunk B."/>
            <person name="Jeske O."/>
            <person name="Meyerdierks A."/>
            <person name="Storesund J.E."/>
            <person name="Kallscheuer N."/>
            <person name="Luecker S."/>
            <person name="Lage O.M."/>
            <person name="Pohl T."/>
            <person name="Merkel B.J."/>
            <person name="Hornburger P."/>
            <person name="Mueller R.-W."/>
            <person name="Bruemmer F."/>
            <person name="Labrenz M."/>
            <person name="Spormann A.M."/>
            <person name="Op Den Camp H."/>
            <person name="Overmann J."/>
            <person name="Amann R."/>
            <person name="Jetten M.S.M."/>
            <person name="Mascher T."/>
            <person name="Medema M.H."/>
            <person name="Devos D.P."/>
            <person name="Kaster A.-K."/>
            <person name="Ovreas L."/>
            <person name="Rohde M."/>
            <person name="Galperin M.Y."/>
            <person name="Jogler C."/>
        </authorList>
    </citation>
    <scope>NUCLEOTIDE SEQUENCE [LARGE SCALE GENOMIC DNA]</scope>
    <source>
        <strain evidence="2 3">CA85</strain>
    </source>
</reference>
<feature type="signal peptide" evidence="1">
    <location>
        <begin position="1"/>
        <end position="19"/>
    </location>
</feature>
<dbReference type="RefSeq" id="WP_186774712.1">
    <property type="nucleotide sequence ID" value="NZ_SJPK01000001.1"/>
</dbReference>
<comment type="caution">
    <text evidence="2">The sequence shown here is derived from an EMBL/GenBank/DDBJ whole genome shotgun (WGS) entry which is preliminary data.</text>
</comment>